<feature type="domain" description="Acyl-protein synthetase LuxE" evidence="1">
    <location>
        <begin position="55"/>
        <end position="340"/>
    </location>
</feature>
<reference evidence="2 3" key="1">
    <citation type="journal article" date="2012" name="J. Bacteriol.">
        <title>Complete Genome Sequence of Providencia stuartii Clinical Isolate MRSN 2154.</title>
        <authorList>
            <person name="Clifford R.J."/>
            <person name="Hang J."/>
            <person name="Riley M.C."/>
            <person name="Onmus-Leone F."/>
            <person name="Kuschner R.A."/>
            <person name="Lesho E.P."/>
            <person name="Waterman P.E."/>
        </authorList>
    </citation>
    <scope>NUCLEOTIDE SEQUENCE [LARGE SCALE GENOMIC DNA]</scope>
    <source>
        <strain evidence="2 3">MRSN 2154</strain>
    </source>
</reference>
<dbReference type="RefSeq" id="WP_014656164.1">
    <property type="nucleotide sequence ID" value="NC_017731.1"/>
</dbReference>
<dbReference type="OrthoDB" id="6761572at2"/>
<dbReference type="AlphaFoldDB" id="A0A140NHT1"/>
<dbReference type="InterPro" id="IPR042099">
    <property type="entry name" value="ANL_N_sf"/>
</dbReference>
<dbReference type="InterPro" id="IPR007534">
    <property type="entry name" value="LuxE"/>
</dbReference>
<evidence type="ECO:0000259" key="1">
    <source>
        <dbReference type="Pfam" id="PF04443"/>
    </source>
</evidence>
<dbReference type="SUPFAM" id="SSF56801">
    <property type="entry name" value="Acetyl-CoA synthetase-like"/>
    <property type="match status" value="1"/>
</dbReference>
<dbReference type="GO" id="GO:0047474">
    <property type="term" value="F:long-chain fatty acid--protein ligase activity"/>
    <property type="evidence" value="ECO:0007669"/>
    <property type="project" value="InterPro"/>
</dbReference>
<evidence type="ECO:0000313" key="2">
    <source>
        <dbReference type="EMBL" id="AFH92210.1"/>
    </source>
</evidence>
<protein>
    <submittedName>
        <fullName evidence="2">Acyl-protein synthetase</fullName>
    </submittedName>
</protein>
<gene>
    <name evidence="2" type="ordered locus">S70_01570</name>
</gene>
<name>A0A140NHT1_PROSM</name>
<dbReference type="Pfam" id="PF04443">
    <property type="entry name" value="LuxE"/>
    <property type="match status" value="1"/>
</dbReference>
<dbReference type="Proteomes" id="UP000005012">
    <property type="component" value="Chromosome"/>
</dbReference>
<dbReference type="PATRIC" id="fig|1157951.4.peg.315"/>
<evidence type="ECO:0000313" key="3">
    <source>
        <dbReference type="Proteomes" id="UP000005012"/>
    </source>
</evidence>
<organism evidence="2 3">
    <name type="scientific">Providencia stuartii (strain MRSN 2154)</name>
    <dbReference type="NCBI Taxonomy" id="1157951"/>
    <lineage>
        <taxon>Bacteria</taxon>
        <taxon>Pseudomonadati</taxon>
        <taxon>Pseudomonadota</taxon>
        <taxon>Gammaproteobacteria</taxon>
        <taxon>Enterobacterales</taxon>
        <taxon>Morganellaceae</taxon>
        <taxon>Providencia</taxon>
    </lineage>
</organism>
<dbReference type="Gene3D" id="3.40.50.12780">
    <property type="entry name" value="N-terminal domain of ligase-like"/>
    <property type="match status" value="1"/>
</dbReference>
<dbReference type="KEGG" id="psi:S70_01570"/>
<dbReference type="GO" id="GO:0008218">
    <property type="term" value="P:bioluminescence"/>
    <property type="evidence" value="ECO:0007669"/>
    <property type="project" value="InterPro"/>
</dbReference>
<reference evidence="3" key="2">
    <citation type="submission" date="2012-04" db="EMBL/GenBank/DDBJ databases">
        <title>Complete genome sequence of Providencia stuartii clinical isolate MRSN 2154.</title>
        <authorList>
            <person name="Clifford R.J."/>
            <person name="Hang J."/>
            <person name="Riley M.C."/>
            <person name="Onmus-Leone F."/>
            <person name="Kuschner R.A."/>
            <person name="Lesho E.P."/>
            <person name="Waterman P.E."/>
        </authorList>
    </citation>
    <scope>NUCLEOTIDE SEQUENCE [LARGE SCALE GENOMIC DNA]</scope>
    <source>
        <strain evidence="3">MRSN 2154</strain>
    </source>
</reference>
<dbReference type="EMBL" id="CP003488">
    <property type="protein sequence ID" value="AFH92210.1"/>
    <property type="molecule type" value="Genomic_DNA"/>
</dbReference>
<dbReference type="HOGENOM" id="CLU_051326_1_0_6"/>
<proteinExistence type="predicted"/>
<accession>A0A140NHT1</accession>
<sequence length="346" mass="38543">MSENTSNPIDLLINNPQPYAPESIDDALFSAAMKQADTWHLNRNVNYAKLWETEANPLIPINLFKTMDLATNTQLDGIWLNSSGTGQHGKTRVFFDNLSLKRIETAMVQIFLHNHLISTTPSRFLMLSPDPATGEHAGYATAFLKFTQCASIQELVFTVSEQGQFDSELAWSTLKRWANDPAPIYILGLTLFFEFLCLKRPEPFTLKSPIKGLTGGGWKGMTKQLERPEIIQGLQHVLQAPSVDIRDIYGMTEHPLHYISCPEGHFHLPAYSRFSIMAEDGSHAPENKNGLIVLESPLFASIPSHRLLTQDLGCWGNNCACGQPLPFLRYLGRASTPEGTCAAQVK</sequence>